<feature type="domain" description="PAC" evidence="21">
    <location>
        <begin position="442"/>
        <end position="494"/>
    </location>
</feature>
<dbReference type="PANTHER" id="PTHR45339">
    <property type="entry name" value="HYBRID SIGNAL TRANSDUCTION HISTIDINE KINASE J"/>
    <property type="match status" value="1"/>
</dbReference>
<dbReference type="Pfam" id="PF00512">
    <property type="entry name" value="HisKA"/>
    <property type="match status" value="1"/>
</dbReference>
<keyword evidence="4" id="KW-1003">Cell membrane</keyword>
<keyword evidence="9 23" id="KW-0418">Kinase</keyword>
<evidence type="ECO:0000256" key="18">
    <source>
        <dbReference type="SAM" id="Phobius"/>
    </source>
</evidence>
<evidence type="ECO:0000256" key="8">
    <source>
        <dbReference type="ARBA" id="ARBA00022741"/>
    </source>
</evidence>
<dbReference type="STRING" id="1385369.N825_11310"/>
<dbReference type="GO" id="GO:0005886">
    <property type="term" value="C:plasma membrane"/>
    <property type="evidence" value="ECO:0007669"/>
    <property type="project" value="UniProtKB-SubCell"/>
</dbReference>
<sequence length="902" mass="97834">MPIKADLIWGVLFGLRVRLVLLVACGLIPLSILVLTQLGRQRDDVLAEAHEGIRAVARQAAVRQAEVLGQVRGLLEVLSAIPTLREFQAGACDEMLGQIRDHYPGVTSIWFATPDGRVPCSDQPSGHNLSMAERDYFQRALAGGEFVVSDYLIGRVSRRPVLATALAFRGPDGPIAGIAMAAVDIDWLHRMAERTVGGTGLSLVLIDGKGTLLAEVPPGPAPVGQPAGGNPLVAAMLGTAEGRFETVDDSGVQRLYAHVPLPGTNARLAVGLERATVLARVDRQRVVSLVTLVLATVASLIAAIVAGEVLIVRRLDRLREVAARLGRGDLSVRAHVPPEAELRELAVAFNDMADSIERREKSHRDSEARFRDMAEVSSDWFWETGPDNRFTYISKGIALTGAGPEMFIGASREELRAAEVDPTELPGWETYAADIAARRPIRDFTYRIVAPDGSVRHLASSGKPVFDDAGVFVGYRGVGRDVTGEVEAELEMRRARAAAESANLAKSQFLAIMSHELRTPMTGVLGTMDLLADTGLTDEQNQWLGIMRGSAETLMTVLNDILDFSKIEAGQLHFEEVDFKLSSVTHEVASLFARLTEGKRLEFAVVSDDLERRNLDDVRGDPVRLRQVLWNLVGNAVKFTQHGRIGIRVTVADPGAEVLRVMFEVSDTGIGIGEEQREHLFEPFSQADASTTRRFGGTGLGLAICKRLVEGMGGAIGVTSVPDVGSTFWFTVRLGRATSRDPASRDTAPPAEEVPVTATPRRVLLAEDNDLNRLLVTTMLRRMGHDVMAVENGLRVIEEIGRGVHDIVIMDLHMPMMTGEEAALRVRAMEVPWRDLPLVALTADAMPPRSERIQAIGFDACLTKPVDWRQLGEIIARLTSARDGEDGAGQGSGAEVESTAGW</sequence>
<keyword evidence="13 18" id="KW-0472">Membrane</keyword>
<gene>
    <name evidence="23" type="ORF">N825_11310</name>
</gene>
<dbReference type="Gene3D" id="3.30.450.20">
    <property type="entry name" value="PAS domain"/>
    <property type="match status" value="3"/>
</dbReference>
<dbReference type="InterPro" id="IPR036097">
    <property type="entry name" value="HisK_dim/P_sf"/>
</dbReference>
<name>W9H218_9PROT</name>
<feature type="modified residue" description="4-aspartylphosphate" evidence="16">
    <location>
        <position position="811"/>
    </location>
</feature>
<evidence type="ECO:0000256" key="14">
    <source>
        <dbReference type="ARBA" id="ARBA00064003"/>
    </source>
</evidence>
<evidence type="ECO:0000256" key="17">
    <source>
        <dbReference type="SAM" id="MobiDB-lite"/>
    </source>
</evidence>
<evidence type="ECO:0000259" key="22">
    <source>
        <dbReference type="PROSITE" id="PS50885"/>
    </source>
</evidence>
<comment type="subunit">
    <text evidence="14">At low DSF concentrations, interacts with RpfF.</text>
</comment>
<dbReference type="PANTHER" id="PTHR45339:SF1">
    <property type="entry name" value="HYBRID SIGNAL TRANSDUCTION HISTIDINE KINASE J"/>
    <property type="match status" value="1"/>
</dbReference>
<keyword evidence="24" id="KW-1185">Reference proteome</keyword>
<dbReference type="RefSeq" id="WP_051512688.1">
    <property type="nucleotide sequence ID" value="NZ_AVFL01000016.1"/>
</dbReference>
<evidence type="ECO:0000256" key="6">
    <source>
        <dbReference type="ARBA" id="ARBA00022679"/>
    </source>
</evidence>
<evidence type="ECO:0000256" key="1">
    <source>
        <dbReference type="ARBA" id="ARBA00000085"/>
    </source>
</evidence>
<feature type="domain" description="Response regulatory" evidence="20">
    <location>
        <begin position="762"/>
        <end position="879"/>
    </location>
</feature>
<evidence type="ECO:0000256" key="7">
    <source>
        <dbReference type="ARBA" id="ARBA00022692"/>
    </source>
</evidence>
<dbReference type="CDD" id="cd12915">
    <property type="entry name" value="PDC2_DGC_like"/>
    <property type="match status" value="1"/>
</dbReference>
<dbReference type="PROSITE" id="PS50113">
    <property type="entry name" value="PAC"/>
    <property type="match status" value="1"/>
</dbReference>
<dbReference type="InterPro" id="IPR003661">
    <property type="entry name" value="HisK_dim/P_dom"/>
</dbReference>
<keyword evidence="10" id="KW-0067">ATP-binding</keyword>
<dbReference type="InterPro" id="IPR005467">
    <property type="entry name" value="His_kinase_dom"/>
</dbReference>
<feature type="region of interest" description="Disordered" evidence="17">
    <location>
        <begin position="883"/>
        <end position="902"/>
    </location>
</feature>
<evidence type="ECO:0000256" key="4">
    <source>
        <dbReference type="ARBA" id="ARBA00022475"/>
    </source>
</evidence>
<dbReference type="NCBIfam" id="TIGR00229">
    <property type="entry name" value="sensory_box"/>
    <property type="match status" value="1"/>
</dbReference>
<evidence type="ECO:0000259" key="19">
    <source>
        <dbReference type="PROSITE" id="PS50109"/>
    </source>
</evidence>
<evidence type="ECO:0000256" key="16">
    <source>
        <dbReference type="PROSITE-ProRule" id="PRU00169"/>
    </source>
</evidence>
<evidence type="ECO:0000256" key="5">
    <source>
        <dbReference type="ARBA" id="ARBA00022553"/>
    </source>
</evidence>
<keyword evidence="5 16" id="KW-0597">Phosphoprotein</keyword>
<dbReference type="CDD" id="cd00130">
    <property type="entry name" value="PAS"/>
    <property type="match status" value="1"/>
</dbReference>
<dbReference type="SMART" id="SM00304">
    <property type="entry name" value="HAMP"/>
    <property type="match status" value="1"/>
</dbReference>
<keyword evidence="12" id="KW-0902">Two-component regulatory system</keyword>
<dbReference type="SUPFAM" id="SSF55874">
    <property type="entry name" value="ATPase domain of HSP90 chaperone/DNA topoisomerase II/histidine kinase"/>
    <property type="match status" value="1"/>
</dbReference>
<dbReference type="PRINTS" id="PR00344">
    <property type="entry name" value="BCTRLSENSOR"/>
</dbReference>
<dbReference type="InterPro" id="IPR000700">
    <property type="entry name" value="PAS-assoc_C"/>
</dbReference>
<dbReference type="InterPro" id="IPR004358">
    <property type="entry name" value="Sig_transdc_His_kin-like_C"/>
</dbReference>
<dbReference type="Gene3D" id="1.10.287.130">
    <property type="match status" value="1"/>
</dbReference>
<organism evidence="23 24">
    <name type="scientific">Skermanella stibiiresistens SB22</name>
    <dbReference type="NCBI Taxonomy" id="1385369"/>
    <lineage>
        <taxon>Bacteria</taxon>
        <taxon>Pseudomonadati</taxon>
        <taxon>Pseudomonadota</taxon>
        <taxon>Alphaproteobacteria</taxon>
        <taxon>Rhodospirillales</taxon>
        <taxon>Azospirillaceae</taxon>
        <taxon>Skermanella</taxon>
    </lineage>
</organism>
<dbReference type="InterPro" id="IPR000014">
    <property type="entry name" value="PAS"/>
</dbReference>
<dbReference type="SMART" id="SM00387">
    <property type="entry name" value="HATPase_c"/>
    <property type="match status" value="1"/>
</dbReference>
<evidence type="ECO:0000256" key="3">
    <source>
        <dbReference type="ARBA" id="ARBA00012438"/>
    </source>
</evidence>
<dbReference type="SUPFAM" id="SSF47384">
    <property type="entry name" value="Homodimeric domain of signal transducing histidine kinase"/>
    <property type="match status" value="1"/>
</dbReference>
<protein>
    <recommendedName>
        <fullName evidence="15">Sensory/regulatory protein RpfC</fullName>
        <ecNumber evidence="3">2.7.13.3</ecNumber>
    </recommendedName>
</protein>
<dbReference type="PROSITE" id="PS50110">
    <property type="entry name" value="RESPONSE_REGULATORY"/>
    <property type="match status" value="1"/>
</dbReference>
<evidence type="ECO:0000259" key="21">
    <source>
        <dbReference type="PROSITE" id="PS50113"/>
    </source>
</evidence>
<dbReference type="InterPro" id="IPR001789">
    <property type="entry name" value="Sig_transdc_resp-reg_receiver"/>
</dbReference>
<evidence type="ECO:0000256" key="12">
    <source>
        <dbReference type="ARBA" id="ARBA00023012"/>
    </source>
</evidence>
<evidence type="ECO:0000256" key="13">
    <source>
        <dbReference type="ARBA" id="ARBA00023136"/>
    </source>
</evidence>
<proteinExistence type="predicted"/>
<dbReference type="Pfam" id="PF00072">
    <property type="entry name" value="Response_reg"/>
    <property type="match status" value="1"/>
</dbReference>
<dbReference type="InterPro" id="IPR035965">
    <property type="entry name" value="PAS-like_dom_sf"/>
</dbReference>
<dbReference type="SMART" id="SM00388">
    <property type="entry name" value="HisKA"/>
    <property type="match status" value="1"/>
</dbReference>
<dbReference type="Gene3D" id="6.10.340.10">
    <property type="match status" value="1"/>
</dbReference>
<reference evidence="23 24" key="1">
    <citation type="submission" date="2013-08" db="EMBL/GenBank/DDBJ databases">
        <title>The genome sequence of Skermanella stibiiresistens.</title>
        <authorList>
            <person name="Zhu W."/>
            <person name="Wang G."/>
        </authorList>
    </citation>
    <scope>NUCLEOTIDE SEQUENCE [LARGE SCALE GENOMIC DNA]</scope>
    <source>
        <strain evidence="23 24">SB22</strain>
    </source>
</reference>
<dbReference type="InterPro" id="IPR003594">
    <property type="entry name" value="HATPase_dom"/>
</dbReference>
<comment type="catalytic activity">
    <reaction evidence="1">
        <text>ATP + protein L-histidine = ADP + protein N-phospho-L-histidine.</text>
        <dbReference type="EC" id="2.7.13.3"/>
    </reaction>
</comment>
<dbReference type="SUPFAM" id="SSF52172">
    <property type="entry name" value="CheY-like"/>
    <property type="match status" value="1"/>
</dbReference>
<dbReference type="CDD" id="cd00082">
    <property type="entry name" value="HisKA"/>
    <property type="match status" value="1"/>
</dbReference>
<dbReference type="PROSITE" id="PS50885">
    <property type="entry name" value="HAMP"/>
    <property type="match status" value="1"/>
</dbReference>
<dbReference type="GO" id="GO:0000155">
    <property type="term" value="F:phosphorelay sensor kinase activity"/>
    <property type="evidence" value="ECO:0007669"/>
    <property type="project" value="InterPro"/>
</dbReference>
<evidence type="ECO:0000256" key="10">
    <source>
        <dbReference type="ARBA" id="ARBA00022840"/>
    </source>
</evidence>
<dbReference type="FunFam" id="3.30.565.10:FF:000010">
    <property type="entry name" value="Sensor histidine kinase RcsC"/>
    <property type="match status" value="1"/>
</dbReference>
<dbReference type="CDD" id="cd12914">
    <property type="entry name" value="PDC1_DGC_like"/>
    <property type="match status" value="1"/>
</dbReference>
<feature type="transmembrane region" description="Helical" evidence="18">
    <location>
        <begin position="286"/>
        <end position="311"/>
    </location>
</feature>
<dbReference type="EMBL" id="AVFL01000016">
    <property type="protein sequence ID" value="EWY38752.1"/>
    <property type="molecule type" value="Genomic_DNA"/>
</dbReference>
<keyword evidence="7 18" id="KW-0812">Transmembrane</keyword>
<comment type="subcellular location">
    <subcellularLocation>
        <location evidence="2">Cell membrane</location>
        <topology evidence="2">Multi-pass membrane protein</topology>
    </subcellularLocation>
</comment>
<dbReference type="InterPro" id="IPR003660">
    <property type="entry name" value="HAMP_dom"/>
</dbReference>
<evidence type="ECO:0000313" key="24">
    <source>
        <dbReference type="Proteomes" id="UP000019486"/>
    </source>
</evidence>
<dbReference type="GO" id="GO:0005524">
    <property type="term" value="F:ATP binding"/>
    <property type="evidence" value="ECO:0007669"/>
    <property type="project" value="UniProtKB-KW"/>
</dbReference>
<dbReference type="CDD" id="cd06225">
    <property type="entry name" value="HAMP"/>
    <property type="match status" value="1"/>
</dbReference>
<dbReference type="Gene3D" id="3.40.50.2300">
    <property type="match status" value="1"/>
</dbReference>
<comment type="caution">
    <text evidence="23">The sequence shown here is derived from an EMBL/GenBank/DDBJ whole genome shotgun (WGS) entry which is preliminary data.</text>
</comment>
<dbReference type="OrthoDB" id="9801651at2"/>
<evidence type="ECO:0000256" key="11">
    <source>
        <dbReference type="ARBA" id="ARBA00022989"/>
    </source>
</evidence>
<evidence type="ECO:0000259" key="20">
    <source>
        <dbReference type="PROSITE" id="PS50110"/>
    </source>
</evidence>
<dbReference type="InterPro" id="IPR011006">
    <property type="entry name" value="CheY-like_superfamily"/>
</dbReference>
<dbReference type="InterPro" id="IPR036890">
    <property type="entry name" value="HATPase_C_sf"/>
</dbReference>
<dbReference type="Pfam" id="PF00672">
    <property type="entry name" value="HAMP"/>
    <property type="match status" value="1"/>
</dbReference>
<dbReference type="CDD" id="cd17546">
    <property type="entry name" value="REC_hyHK_CKI1_RcsC-like"/>
    <property type="match status" value="1"/>
</dbReference>
<feature type="domain" description="HAMP" evidence="22">
    <location>
        <begin position="309"/>
        <end position="361"/>
    </location>
</feature>
<dbReference type="SMART" id="SM00448">
    <property type="entry name" value="REC"/>
    <property type="match status" value="1"/>
</dbReference>
<keyword evidence="11 18" id="KW-1133">Transmembrane helix</keyword>
<dbReference type="SMART" id="SM00086">
    <property type="entry name" value="PAC"/>
    <property type="match status" value="1"/>
</dbReference>
<evidence type="ECO:0000256" key="9">
    <source>
        <dbReference type="ARBA" id="ARBA00022777"/>
    </source>
</evidence>
<feature type="transmembrane region" description="Helical" evidence="18">
    <location>
        <begin position="15"/>
        <end position="35"/>
    </location>
</feature>
<dbReference type="PROSITE" id="PS50109">
    <property type="entry name" value="HIS_KIN"/>
    <property type="match status" value="1"/>
</dbReference>
<dbReference type="SUPFAM" id="SSF55785">
    <property type="entry name" value="PYP-like sensor domain (PAS domain)"/>
    <property type="match status" value="1"/>
</dbReference>
<dbReference type="EC" id="2.7.13.3" evidence="3"/>
<dbReference type="InterPro" id="IPR033479">
    <property type="entry name" value="dCache_1"/>
</dbReference>
<keyword evidence="8" id="KW-0547">Nucleotide-binding</keyword>
<feature type="domain" description="Histidine kinase" evidence="19">
    <location>
        <begin position="512"/>
        <end position="736"/>
    </location>
</feature>
<dbReference type="FunFam" id="1.10.287.130:FF:000002">
    <property type="entry name" value="Two-component osmosensing histidine kinase"/>
    <property type="match status" value="1"/>
</dbReference>
<accession>W9H218</accession>
<evidence type="ECO:0000256" key="15">
    <source>
        <dbReference type="ARBA" id="ARBA00068150"/>
    </source>
</evidence>
<keyword evidence="6" id="KW-0808">Transferase</keyword>
<dbReference type="AlphaFoldDB" id="W9H218"/>
<dbReference type="CDD" id="cd16922">
    <property type="entry name" value="HATPase_EvgS-ArcB-TorS-like"/>
    <property type="match status" value="1"/>
</dbReference>
<dbReference type="InterPro" id="IPR001610">
    <property type="entry name" value="PAC"/>
</dbReference>
<dbReference type="Proteomes" id="UP000019486">
    <property type="component" value="Unassembled WGS sequence"/>
</dbReference>
<evidence type="ECO:0000313" key="23">
    <source>
        <dbReference type="EMBL" id="EWY38752.1"/>
    </source>
</evidence>
<dbReference type="Pfam" id="PF02743">
    <property type="entry name" value="dCache_1"/>
    <property type="match status" value="1"/>
</dbReference>
<dbReference type="SUPFAM" id="SSF158472">
    <property type="entry name" value="HAMP domain-like"/>
    <property type="match status" value="1"/>
</dbReference>
<dbReference type="Pfam" id="PF02518">
    <property type="entry name" value="HATPase_c"/>
    <property type="match status" value="1"/>
</dbReference>
<evidence type="ECO:0000256" key="2">
    <source>
        <dbReference type="ARBA" id="ARBA00004651"/>
    </source>
</evidence>
<dbReference type="Gene3D" id="3.30.565.10">
    <property type="entry name" value="Histidine kinase-like ATPase, C-terminal domain"/>
    <property type="match status" value="1"/>
</dbReference>